<accession>A0A7J6MBI8</accession>
<proteinExistence type="predicted"/>
<evidence type="ECO:0000313" key="3">
    <source>
        <dbReference type="Proteomes" id="UP000570595"/>
    </source>
</evidence>
<reference evidence="2 3" key="1">
    <citation type="submission" date="2020-04" db="EMBL/GenBank/DDBJ databases">
        <title>Perkinsus olseni comparative genomics.</title>
        <authorList>
            <person name="Bogema D.R."/>
        </authorList>
    </citation>
    <scope>NUCLEOTIDE SEQUENCE [LARGE SCALE GENOMIC DNA]</scope>
    <source>
        <strain evidence="2">ATCC PRA-179</strain>
    </source>
</reference>
<feature type="transmembrane region" description="Helical" evidence="1">
    <location>
        <begin position="72"/>
        <end position="93"/>
    </location>
</feature>
<feature type="transmembrane region" description="Helical" evidence="1">
    <location>
        <begin position="43"/>
        <end position="60"/>
    </location>
</feature>
<comment type="caution">
    <text evidence="2">The sequence shown here is derived from an EMBL/GenBank/DDBJ whole genome shotgun (WGS) entry which is preliminary data.</text>
</comment>
<keyword evidence="1" id="KW-0472">Membrane</keyword>
<evidence type="ECO:0000313" key="2">
    <source>
        <dbReference type="EMBL" id="KAF4668938.1"/>
    </source>
</evidence>
<name>A0A7J6MBI8_PEROL</name>
<evidence type="ECO:0000256" key="1">
    <source>
        <dbReference type="SAM" id="Phobius"/>
    </source>
</evidence>
<dbReference type="EMBL" id="JABAHT010000030">
    <property type="protein sequence ID" value="KAF4668938.1"/>
    <property type="molecule type" value="Genomic_DNA"/>
</dbReference>
<dbReference type="Proteomes" id="UP000570595">
    <property type="component" value="Unassembled WGS sequence"/>
</dbReference>
<dbReference type="OrthoDB" id="10267969at2759"/>
<keyword evidence="1" id="KW-0812">Transmembrane</keyword>
<organism evidence="2 3">
    <name type="scientific">Perkinsus olseni</name>
    <name type="common">Perkinsus atlanticus</name>
    <dbReference type="NCBI Taxonomy" id="32597"/>
    <lineage>
        <taxon>Eukaryota</taxon>
        <taxon>Sar</taxon>
        <taxon>Alveolata</taxon>
        <taxon>Perkinsozoa</taxon>
        <taxon>Perkinsea</taxon>
        <taxon>Perkinsida</taxon>
        <taxon>Perkinsidae</taxon>
        <taxon>Perkinsus</taxon>
    </lineage>
</organism>
<dbReference type="AlphaFoldDB" id="A0A7J6MBI8"/>
<keyword evidence="1" id="KW-1133">Transmembrane helix</keyword>
<sequence>MASLPRTTRRTLRSFGRWSVLLRQRLGTPENVDKMKAIGRRTFYSFVIMGGSDVCAQWLTTGRIEEPDWDRAFIFAAAGSVCMLPLNSLWAFVLEPRLPGRKWWLTKLATEMVTLTPIYFASLIGFNAWGRYPNPDHTLVRIMEDWPLLCGALASFFPQNAICIGNAAPRVRIAYSRGLSERQVEGRGSKLFKEI</sequence>
<gene>
    <name evidence="2" type="ORF">FOZ61_005449</name>
</gene>
<protein>
    <submittedName>
        <fullName evidence="2">Uncharacterized protein</fullName>
    </submittedName>
</protein>